<reference evidence="1" key="1">
    <citation type="journal article" date="2019" name="Sci. Rep.">
        <title>Draft genome of Tanacetum cinerariifolium, the natural source of mosquito coil.</title>
        <authorList>
            <person name="Yamashiro T."/>
            <person name="Shiraishi A."/>
            <person name="Satake H."/>
            <person name="Nakayama K."/>
        </authorList>
    </citation>
    <scope>NUCLEOTIDE SEQUENCE</scope>
</reference>
<accession>A0A699WYT1</accession>
<evidence type="ECO:0000313" key="1">
    <source>
        <dbReference type="EMBL" id="GFD52715.1"/>
    </source>
</evidence>
<feature type="non-terminal residue" evidence="1">
    <location>
        <position position="82"/>
    </location>
</feature>
<proteinExistence type="predicted"/>
<organism evidence="1">
    <name type="scientific">Tanacetum cinerariifolium</name>
    <name type="common">Dalmatian daisy</name>
    <name type="synonym">Chrysanthemum cinerariifolium</name>
    <dbReference type="NCBI Taxonomy" id="118510"/>
    <lineage>
        <taxon>Eukaryota</taxon>
        <taxon>Viridiplantae</taxon>
        <taxon>Streptophyta</taxon>
        <taxon>Embryophyta</taxon>
        <taxon>Tracheophyta</taxon>
        <taxon>Spermatophyta</taxon>
        <taxon>Magnoliopsida</taxon>
        <taxon>eudicotyledons</taxon>
        <taxon>Gunneridae</taxon>
        <taxon>Pentapetalae</taxon>
        <taxon>asterids</taxon>
        <taxon>campanulids</taxon>
        <taxon>Asterales</taxon>
        <taxon>Asteraceae</taxon>
        <taxon>Asteroideae</taxon>
        <taxon>Anthemideae</taxon>
        <taxon>Anthemidinae</taxon>
        <taxon>Tanacetum</taxon>
    </lineage>
</organism>
<sequence>MPTTSVILPTSDGEDGKANESFAYQEAVIGTERPLRALVAPRRFGEYLRFLQDNARYYVGLSDNHPPLAIKALKRILALMSA</sequence>
<name>A0A699WYT1_TANCI</name>
<dbReference type="AlphaFoldDB" id="A0A699WYT1"/>
<comment type="caution">
    <text evidence="1">The sequence shown here is derived from an EMBL/GenBank/DDBJ whole genome shotgun (WGS) entry which is preliminary data.</text>
</comment>
<protein>
    <submittedName>
        <fullName evidence="1">Uncharacterized protein</fullName>
    </submittedName>
</protein>
<dbReference type="EMBL" id="BKCJ011785515">
    <property type="protein sequence ID" value="GFD52715.1"/>
    <property type="molecule type" value="Genomic_DNA"/>
</dbReference>
<gene>
    <name evidence="1" type="ORF">Tci_924684</name>
</gene>